<evidence type="ECO:0000313" key="5">
    <source>
        <dbReference type="Proteomes" id="UP000435112"/>
    </source>
</evidence>
<feature type="compositionally biased region" description="Acidic residues" evidence="1">
    <location>
        <begin position="108"/>
        <end position="123"/>
    </location>
</feature>
<organism evidence="2 5">
    <name type="scientific">Phytophthora rubi</name>
    <dbReference type="NCBI Taxonomy" id="129364"/>
    <lineage>
        <taxon>Eukaryota</taxon>
        <taxon>Sar</taxon>
        <taxon>Stramenopiles</taxon>
        <taxon>Oomycota</taxon>
        <taxon>Peronosporomycetes</taxon>
        <taxon>Peronosporales</taxon>
        <taxon>Peronosporaceae</taxon>
        <taxon>Phytophthora</taxon>
    </lineage>
</organism>
<accession>A0A6A3J0F3</accession>
<protein>
    <submittedName>
        <fullName evidence="2">Uncharacterized protein</fullName>
    </submittedName>
</protein>
<name>A0A6A3J0F3_9STRA</name>
<evidence type="ECO:0000313" key="3">
    <source>
        <dbReference type="EMBL" id="KAE9296271.1"/>
    </source>
</evidence>
<evidence type="ECO:0000313" key="2">
    <source>
        <dbReference type="EMBL" id="KAE8988736.1"/>
    </source>
</evidence>
<proteinExistence type="predicted"/>
<feature type="region of interest" description="Disordered" evidence="1">
    <location>
        <begin position="70"/>
        <end position="130"/>
    </location>
</feature>
<dbReference type="EMBL" id="QXFU01002220">
    <property type="protein sequence ID" value="KAE8988736.1"/>
    <property type="molecule type" value="Genomic_DNA"/>
</dbReference>
<dbReference type="Proteomes" id="UP000434957">
    <property type="component" value="Unassembled WGS sequence"/>
</dbReference>
<evidence type="ECO:0000313" key="4">
    <source>
        <dbReference type="Proteomes" id="UP000434957"/>
    </source>
</evidence>
<dbReference type="EMBL" id="QXFT01002566">
    <property type="protein sequence ID" value="KAE9296271.1"/>
    <property type="molecule type" value="Genomic_DNA"/>
</dbReference>
<gene>
    <name evidence="2" type="ORF">PR002_g21670</name>
    <name evidence="3" type="ORF">PR003_g23799</name>
</gene>
<reference evidence="2 5" key="1">
    <citation type="submission" date="2018-09" db="EMBL/GenBank/DDBJ databases">
        <title>Genomic investigation of the strawberry pathogen Phytophthora fragariae indicates pathogenicity is determined by transcriptional variation in three key races.</title>
        <authorList>
            <person name="Adams T.M."/>
            <person name="Armitage A.D."/>
            <person name="Sobczyk M.K."/>
            <person name="Bates H.J."/>
            <person name="Dunwell J.M."/>
            <person name="Nellist C.F."/>
            <person name="Harrison R.J."/>
        </authorList>
    </citation>
    <scope>NUCLEOTIDE SEQUENCE [LARGE SCALE GENOMIC DNA]</scope>
    <source>
        <strain evidence="2 5">SCRP324</strain>
        <strain evidence="3 4">SCRP333</strain>
    </source>
</reference>
<evidence type="ECO:0000256" key="1">
    <source>
        <dbReference type="SAM" id="MobiDB-lite"/>
    </source>
</evidence>
<sequence>MAENPDLAVPETLNAIATTADACVTFDAFDSDNVLDALRRGHLFEPSDADDLNVGGGDWLLALGCEAEGDEESILLDEDDEDGDKLDAGDDTAIPDDDSDSENATGREEEEVPIELDISEDDLDRLRADE</sequence>
<comment type="caution">
    <text evidence="2">The sequence shown here is derived from an EMBL/GenBank/DDBJ whole genome shotgun (WGS) entry which is preliminary data.</text>
</comment>
<feature type="compositionally biased region" description="Acidic residues" evidence="1">
    <location>
        <begin position="70"/>
        <end position="101"/>
    </location>
</feature>
<dbReference type="AlphaFoldDB" id="A0A6A3J0F3"/>
<keyword evidence="4" id="KW-1185">Reference proteome</keyword>
<dbReference type="Proteomes" id="UP000435112">
    <property type="component" value="Unassembled WGS sequence"/>
</dbReference>